<dbReference type="GO" id="GO:0016757">
    <property type="term" value="F:glycosyltransferase activity"/>
    <property type="evidence" value="ECO:0007669"/>
    <property type="project" value="UniProtKB-KW"/>
</dbReference>
<feature type="domain" description="Phosphoribosyltransferase" evidence="1">
    <location>
        <begin position="13"/>
        <end position="187"/>
    </location>
</feature>
<keyword evidence="2" id="KW-0328">Glycosyltransferase</keyword>
<protein>
    <submittedName>
        <fullName evidence="2">Phosphoribosyltransferase</fullName>
    </submittedName>
</protein>
<reference evidence="3" key="1">
    <citation type="journal article" date="2019" name="Int. J. Syst. Evol. Microbiol.">
        <title>The Global Catalogue of Microorganisms (GCM) 10K type strain sequencing project: providing services to taxonomists for standard genome sequencing and annotation.</title>
        <authorList>
            <consortium name="The Broad Institute Genomics Platform"/>
            <consortium name="The Broad Institute Genome Sequencing Center for Infectious Disease"/>
            <person name="Wu L."/>
            <person name="Ma J."/>
        </authorList>
    </citation>
    <scope>NUCLEOTIDE SEQUENCE [LARGE SCALE GENOMIC DNA]</scope>
    <source>
        <strain evidence="3">CGMCC 4.1782</strain>
    </source>
</reference>
<evidence type="ECO:0000259" key="1">
    <source>
        <dbReference type="Pfam" id="PF00156"/>
    </source>
</evidence>
<evidence type="ECO:0000313" key="2">
    <source>
        <dbReference type="EMBL" id="MFD2247952.1"/>
    </source>
</evidence>
<dbReference type="CDD" id="cd06223">
    <property type="entry name" value="PRTases_typeI"/>
    <property type="match status" value="1"/>
</dbReference>
<dbReference type="InterPro" id="IPR000836">
    <property type="entry name" value="PRTase_dom"/>
</dbReference>
<keyword evidence="2" id="KW-0808">Transferase</keyword>
<dbReference type="Proteomes" id="UP001597374">
    <property type="component" value="Unassembled WGS sequence"/>
</dbReference>
<sequence length="210" mass="23101">MFRDRKDAALQLAKALEKYKGTGAIVLGIPRGGAETAYYVAKHLDAELSLLVSRKLGHPMNPEYAIGAIAEDGSIYINKGAEAGISQEAIDEIVAQQKKEIERRINILRKGEPLPELKSKTVLIVDDGIATGSTVFAAITMCRHKGAGKIVVAAPVSGKDKLKQLQHVADEVVILEMPDFYHGVSQVYEIFYNLSDEEALEFMEKFKKEQ</sequence>
<comment type="caution">
    <text evidence="2">The sequence shown here is derived from an EMBL/GenBank/DDBJ whole genome shotgun (WGS) entry which is preliminary data.</text>
</comment>
<organism evidence="2 3">
    <name type="scientific">Pontibacter ruber</name>
    <dbReference type="NCBI Taxonomy" id="1343895"/>
    <lineage>
        <taxon>Bacteria</taxon>
        <taxon>Pseudomonadati</taxon>
        <taxon>Bacteroidota</taxon>
        <taxon>Cytophagia</taxon>
        <taxon>Cytophagales</taxon>
        <taxon>Hymenobacteraceae</taxon>
        <taxon>Pontibacter</taxon>
    </lineage>
</organism>
<name>A0ABW5D005_9BACT</name>
<dbReference type="InterPro" id="IPR029057">
    <property type="entry name" value="PRTase-like"/>
</dbReference>
<dbReference type="SUPFAM" id="SSF53271">
    <property type="entry name" value="PRTase-like"/>
    <property type="match status" value="1"/>
</dbReference>
<dbReference type="RefSeq" id="WP_250431230.1">
    <property type="nucleotide sequence ID" value="NZ_JALPRR010000003.1"/>
</dbReference>
<dbReference type="Gene3D" id="3.40.50.2020">
    <property type="match status" value="1"/>
</dbReference>
<dbReference type="Gene3D" id="3.30.1310.20">
    <property type="entry name" value="PRTase-like"/>
    <property type="match status" value="1"/>
</dbReference>
<dbReference type="EMBL" id="JBHUIM010000002">
    <property type="protein sequence ID" value="MFD2247952.1"/>
    <property type="molecule type" value="Genomic_DNA"/>
</dbReference>
<keyword evidence="3" id="KW-1185">Reference proteome</keyword>
<proteinExistence type="predicted"/>
<dbReference type="Pfam" id="PF00156">
    <property type="entry name" value="Pribosyltran"/>
    <property type="match status" value="1"/>
</dbReference>
<gene>
    <name evidence="2" type="ORF">ACFSKP_16915</name>
</gene>
<accession>A0ABW5D005</accession>
<evidence type="ECO:0000313" key="3">
    <source>
        <dbReference type="Proteomes" id="UP001597374"/>
    </source>
</evidence>